<proteinExistence type="predicted"/>
<protein>
    <submittedName>
        <fullName evidence="1">Uncharacterized protein</fullName>
    </submittedName>
</protein>
<dbReference type="EMBL" id="JARJLG010000204">
    <property type="protein sequence ID" value="KAJ7728584.1"/>
    <property type="molecule type" value="Genomic_DNA"/>
</dbReference>
<keyword evidence="2" id="KW-1185">Reference proteome</keyword>
<accession>A0AAD7HVI6</accession>
<evidence type="ECO:0000313" key="2">
    <source>
        <dbReference type="Proteomes" id="UP001215280"/>
    </source>
</evidence>
<sequence>MESLMPHAVAAMSGIFKWPLLKGLFKRKPISPSRRSVTLLTVPTDVLHIIFQILRDETGPITGRYRHLEGFDREAHNGAQLLPLSETCHYLREEALPWIFREVYNWNRRGEDVWPDTLWPFFVTVHLRDRSVRHPADLALPLNIFSSLPMLPALTKVTVRIDPAVPAELIQALSLVPNLRYLEIHQARFDGTPTPLSLPFAALESLQLSICGFQGCFIRSDNIDRAGETRNVFLLLRTLTDRLTRLQISGDYLSLDFLALDWVHLWEFTVTDHTPTPYIAVPDLICRMPALRDLSILFSADATRNAQDIHPPFQLGIADGGLLNDCSPLLTTITLSNSEPADPLFAQLPPSLESLHLLTMRDWFVDLSRSSTHRRILLAPLTSTTVITTLQHISHLQDLAELSLTLNIFPTAHLIESIAAIFPRLRILQWGHSTYGHGNDFCEDVRDETIVTALHKFPFLTDLRIALDFTERDFQEGPQKRAAYWFLERLPNVRTIAFLWNRGVRYYGYPAVVWKVWDRSLLLRPPPPSSPPPSIHIDFEAPAIPPWEIESDNGS</sequence>
<dbReference type="SUPFAM" id="SSF52047">
    <property type="entry name" value="RNI-like"/>
    <property type="match status" value="1"/>
</dbReference>
<dbReference type="Gene3D" id="3.80.10.10">
    <property type="entry name" value="Ribonuclease Inhibitor"/>
    <property type="match status" value="1"/>
</dbReference>
<comment type="caution">
    <text evidence="1">The sequence shown here is derived from an EMBL/GenBank/DDBJ whole genome shotgun (WGS) entry which is preliminary data.</text>
</comment>
<name>A0AAD7HVI6_9AGAR</name>
<gene>
    <name evidence="1" type="ORF">DFH07DRAFT_221913</name>
</gene>
<reference evidence="1" key="1">
    <citation type="submission" date="2023-03" db="EMBL/GenBank/DDBJ databases">
        <title>Massive genome expansion in bonnet fungi (Mycena s.s.) driven by repeated elements and novel gene families across ecological guilds.</title>
        <authorList>
            <consortium name="Lawrence Berkeley National Laboratory"/>
            <person name="Harder C.B."/>
            <person name="Miyauchi S."/>
            <person name="Viragh M."/>
            <person name="Kuo A."/>
            <person name="Thoen E."/>
            <person name="Andreopoulos B."/>
            <person name="Lu D."/>
            <person name="Skrede I."/>
            <person name="Drula E."/>
            <person name="Henrissat B."/>
            <person name="Morin E."/>
            <person name="Kohler A."/>
            <person name="Barry K."/>
            <person name="LaButti K."/>
            <person name="Morin E."/>
            <person name="Salamov A."/>
            <person name="Lipzen A."/>
            <person name="Mereny Z."/>
            <person name="Hegedus B."/>
            <person name="Baldrian P."/>
            <person name="Stursova M."/>
            <person name="Weitz H."/>
            <person name="Taylor A."/>
            <person name="Grigoriev I.V."/>
            <person name="Nagy L.G."/>
            <person name="Martin F."/>
            <person name="Kauserud H."/>
        </authorList>
    </citation>
    <scope>NUCLEOTIDE SEQUENCE</scope>
    <source>
        <strain evidence="1">CBHHK188m</strain>
    </source>
</reference>
<organism evidence="1 2">
    <name type="scientific">Mycena maculata</name>
    <dbReference type="NCBI Taxonomy" id="230809"/>
    <lineage>
        <taxon>Eukaryota</taxon>
        <taxon>Fungi</taxon>
        <taxon>Dikarya</taxon>
        <taxon>Basidiomycota</taxon>
        <taxon>Agaricomycotina</taxon>
        <taxon>Agaricomycetes</taxon>
        <taxon>Agaricomycetidae</taxon>
        <taxon>Agaricales</taxon>
        <taxon>Marasmiineae</taxon>
        <taxon>Mycenaceae</taxon>
        <taxon>Mycena</taxon>
    </lineage>
</organism>
<dbReference type="AlphaFoldDB" id="A0AAD7HVI6"/>
<dbReference type="InterPro" id="IPR032675">
    <property type="entry name" value="LRR_dom_sf"/>
</dbReference>
<dbReference type="Proteomes" id="UP001215280">
    <property type="component" value="Unassembled WGS sequence"/>
</dbReference>
<evidence type="ECO:0000313" key="1">
    <source>
        <dbReference type="EMBL" id="KAJ7728584.1"/>
    </source>
</evidence>